<dbReference type="AlphaFoldDB" id="A0A6A6B1Y1"/>
<organism evidence="4 5">
    <name type="scientific">Aplosporella prunicola CBS 121167</name>
    <dbReference type="NCBI Taxonomy" id="1176127"/>
    <lineage>
        <taxon>Eukaryota</taxon>
        <taxon>Fungi</taxon>
        <taxon>Dikarya</taxon>
        <taxon>Ascomycota</taxon>
        <taxon>Pezizomycotina</taxon>
        <taxon>Dothideomycetes</taxon>
        <taxon>Dothideomycetes incertae sedis</taxon>
        <taxon>Botryosphaeriales</taxon>
        <taxon>Aplosporellaceae</taxon>
        <taxon>Aplosporella</taxon>
    </lineage>
</organism>
<keyword evidence="3" id="KW-0812">Transmembrane</keyword>
<protein>
    <recommendedName>
        <fullName evidence="6">DUF3328 domain-containing protein</fullName>
    </recommendedName>
</protein>
<keyword evidence="5" id="KW-1185">Reference proteome</keyword>
<feature type="transmembrane region" description="Helical" evidence="3">
    <location>
        <begin position="42"/>
        <end position="65"/>
    </location>
</feature>
<evidence type="ECO:0000256" key="3">
    <source>
        <dbReference type="SAM" id="Phobius"/>
    </source>
</evidence>
<accession>A0A6A6B1Y1</accession>
<name>A0A6A6B1Y1_9PEZI</name>
<dbReference type="EMBL" id="ML995513">
    <property type="protein sequence ID" value="KAF2136741.1"/>
    <property type="molecule type" value="Genomic_DNA"/>
</dbReference>
<keyword evidence="3" id="KW-1133">Transmembrane helix</keyword>
<dbReference type="GO" id="GO:0043386">
    <property type="term" value="P:mycotoxin biosynthetic process"/>
    <property type="evidence" value="ECO:0007669"/>
    <property type="project" value="InterPro"/>
</dbReference>
<evidence type="ECO:0000256" key="1">
    <source>
        <dbReference type="ARBA" id="ARBA00004685"/>
    </source>
</evidence>
<dbReference type="PANTHER" id="PTHR33365:SF4">
    <property type="entry name" value="CYCLOCHLOROTINE BIOSYNTHESIS PROTEIN O"/>
    <property type="match status" value="1"/>
</dbReference>
<dbReference type="Proteomes" id="UP000799438">
    <property type="component" value="Unassembled WGS sequence"/>
</dbReference>
<gene>
    <name evidence="4" type="ORF">K452DRAFT_302521</name>
</gene>
<sequence length="268" mass="29552">MDSRYAQIDAAEKERLPRASSESDITLLDHGESKTRVRLGPLWLWILQVALLLTSLVFFAAGLVIRPSTRTYVERFSAWTPAAEAISYHTTILNSTDVYSSPYAGAGPEVDHAWEHITTHLGDQAISAAELANLNKSAATHLRTPDNAATGAPAGFRVELAVAHHLHCLNLLRQAVHPEAYSAPQGGEYRHGAALMTEREKRAHLDHCIESLRQKLTCDADVSVLTYFAEPDMHGALRPDYASSAVCRDFERVRAWAVANKVADKEVF</sequence>
<comment type="pathway">
    <text evidence="1">Mycotoxin biosynthesis.</text>
</comment>
<evidence type="ECO:0008006" key="6">
    <source>
        <dbReference type="Google" id="ProtNLM"/>
    </source>
</evidence>
<dbReference type="PANTHER" id="PTHR33365">
    <property type="entry name" value="YALI0B05434P"/>
    <property type="match status" value="1"/>
</dbReference>
<evidence type="ECO:0000313" key="4">
    <source>
        <dbReference type="EMBL" id="KAF2136741.1"/>
    </source>
</evidence>
<dbReference type="GeneID" id="54300098"/>
<comment type="similarity">
    <text evidence="2">Belongs to the ustYa family.</text>
</comment>
<proteinExistence type="inferred from homology"/>
<keyword evidence="3" id="KW-0472">Membrane</keyword>
<dbReference type="Pfam" id="PF11807">
    <property type="entry name" value="UstYa"/>
    <property type="match status" value="1"/>
</dbReference>
<evidence type="ECO:0000256" key="2">
    <source>
        <dbReference type="ARBA" id="ARBA00035112"/>
    </source>
</evidence>
<dbReference type="RefSeq" id="XP_033392459.1">
    <property type="nucleotide sequence ID" value="XM_033542601.1"/>
</dbReference>
<evidence type="ECO:0000313" key="5">
    <source>
        <dbReference type="Proteomes" id="UP000799438"/>
    </source>
</evidence>
<dbReference type="OrthoDB" id="3687641at2759"/>
<reference evidence="4" key="1">
    <citation type="journal article" date="2020" name="Stud. Mycol.">
        <title>101 Dothideomycetes genomes: a test case for predicting lifestyles and emergence of pathogens.</title>
        <authorList>
            <person name="Haridas S."/>
            <person name="Albert R."/>
            <person name="Binder M."/>
            <person name="Bloem J."/>
            <person name="Labutti K."/>
            <person name="Salamov A."/>
            <person name="Andreopoulos B."/>
            <person name="Baker S."/>
            <person name="Barry K."/>
            <person name="Bills G."/>
            <person name="Bluhm B."/>
            <person name="Cannon C."/>
            <person name="Castanera R."/>
            <person name="Culley D."/>
            <person name="Daum C."/>
            <person name="Ezra D."/>
            <person name="Gonzalez J."/>
            <person name="Henrissat B."/>
            <person name="Kuo A."/>
            <person name="Liang C."/>
            <person name="Lipzen A."/>
            <person name="Lutzoni F."/>
            <person name="Magnuson J."/>
            <person name="Mondo S."/>
            <person name="Nolan M."/>
            <person name="Ohm R."/>
            <person name="Pangilinan J."/>
            <person name="Park H.-J."/>
            <person name="Ramirez L."/>
            <person name="Alfaro M."/>
            <person name="Sun H."/>
            <person name="Tritt A."/>
            <person name="Yoshinaga Y."/>
            <person name="Zwiers L.-H."/>
            <person name="Turgeon B."/>
            <person name="Goodwin S."/>
            <person name="Spatafora J."/>
            <person name="Crous P."/>
            <person name="Grigoriev I."/>
        </authorList>
    </citation>
    <scope>NUCLEOTIDE SEQUENCE</scope>
    <source>
        <strain evidence="4">CBS 121167</strain>
    </source>
</reference>
<dbReference type="InterPro" id="IPR021765">
    <property type="entry name" value="UstYa-like"/>
</dbReference>